<sequence length="192" mass="21024">MRTRWDSGERWPWRPEEGRGERELLPAMHGGWRRVWGKQEPSLPMGARGGELTFLFMHEDPGETPVRGGLGRRRRGGASGSCCRLCMGAGGGVGRAGALVAHGGQRRGGRAGALHLGVAVPRCGTPVRGGHGNQRRGGASWSAPSRARRARMVHRRAAVGGRDGWRREGEGHCMLKEFFFETHAERIDLDFL</sequence>
<dbReference type="Proteomes" id="UP000823388">
    <property type="component" value="Chromosome 3K"/>
</dbReference>
<dbReference type="EMBL" id="CM029041">
    <property type="protein sequence ID" value="KAG2622745.1"/>
    <property type="molecule type" value="Genomic_DNA"/>
</dbReference>
<feature type="region of interest" description="Disordered" evidence="1">
    <location>
        <begin position="125"/>
        <end position="150"/>
    </location>
</feature>
<keyword evidence="3" id="KW-1185">Reference proteome</keyword>
<accession>A0A8T0UL67</accession>
<proteinExistence type="predicted"/>
<reference evidence="2" key="1">
    <citation type="submission" date="2020-05" db="EMBL/GenBank/DDBJ databases">
        <title>WGS assembly of Panicum virgatum.</title>
        <authorList>
            <person name="Lovell J.T."/>
            <person name="Jenkins J."/>
            <person name="Shu S."/>
            <person name="Juenger T.E."/>
            <person name="Schmutz J."/>
        </authorList>
    </citation>
    <scope>NUCLEOTIDE SEQUENCE</scope>
    <source>
        <strain evidence="2">AP13</strain>
    </source>
</reference>
<evidence type="ECO:0000256" key="1">
    <source>
        <dbReference type="SAM" id="MobiDB-lite"/>
    </source>
</evidence>
<dbReference type="AlphaFoldDB" id="A0A8T0UL67"/>
<evidence type="ECO:0000313" key="3">
    <source>
        <dbReference type="Proteomes" id="UP000823388"/>
    </source>
</evidence>
<evidence type="ECO:0000313" key="2">
    <source>
        <dbReference type="EMBL" id="KAG2622745.1"/>
    </source>
</evidence>
<organism evidence="2 3">
    <name type="scientific">Panicum virgatum</name>
    <name type="common">Blackwell switchgrass</name>
    <dbReference type="NCBI Taxonomy" id="38727"/>
    <lineage>
        <taxon>Eukaryota</taxon>
        <taxon>Viridiplantae</taxon>
        <taxon>Streptophyta</taxon>
        <taxon>Embryophyta</taxon>
        <taxon>Tracheophyta</taxon>
        <taxon>Spermatophyta</taxon>
        <taxon>Magnoliopsida</taxon>
        <taxon>Liliopsida</taxon>
        <taxon>Poales</taxon>
        <taxon>Poaceae</taxon>
        <taxon>PACMAD clade</taxon>
        <taxon>Panicoideae</taxon>
        <taxon>Panicodae</taxon>
        <taxon>Paniceae</taxon>
        <taxon>Panicinae</taxon>
        <taxon>Panicum</taxon>
        <taxon>Panicum sect. Hiantes</taxon>
    </lineage>
</organism>
<protein>
    <submittedName>
        <fullName evidence="2">Uncharacterized protein</fullName>
    </submittedName>
</protein>
<name>A0A8T0UL67_PANVG</name>
<comment type="caution">
    <text evidence="2">The sequence shown here is derived from an EMBL/GenBank/DDBJ whole genome shotgun (WGS) entry which is preliminary data.</text>
</comment>
<gene>
    <name evidence="2" type="ORF">PVAP13_3KG070646</name>
</gene>
<feature type="compositionally biased region" description="Low complexity" evidence="1">
    <location>
        <begin position="136"/>
        <end position="145"/>
    </location>
</feature>